<keyword evidence="2" id="KW-1185">Reference proteome</keyword>
<sequence>MRDEFARYLTTRYSSIKTTFPGKGRRQWLLLALQEFWRNPFFITAQNLTPQMDIEHILEDDDPLDHIAETGELGILVRTDFSNEDAWNAFTTRLADSEKDLSESLRVSSNEDSQSSAPPAADADGGSISESEEDHPPDHVIKAVDPATEQERTIVAGISNITALRLFNDVDIRPAPSRPVGVKRTNTPHPLVDSNGWQEIYTGPDIWIYDSLSNTDGCARAVSQQSDFYGTATGDSWRARASHLPELQFNKICLGMKIDFGGLDRWDANERRRNLAEPYPTKLGDLA</sequence>
<evidence type="ECO:0000313" key="2">
    <source>
        <dbReference type="Proteomes" id="UP000308600"/>
    </source>
</evidence>
<gene>
    <name evidence="1" type="ORF">BDN72DRAFT_885807</name>
</gene>
<name>A0ACD3BB24_9AGAR</name>
<accession>A0ACD3BB24</accession>
<organism evidence="1 2">
    <name type="scientific">Pluteus cervinus</name>
    <dbReference type="NCBI Taxonomy" id="181527"/>
    <lineage>
        <taxon>Eukaryota</taxon>
        <taxon>Fungi</taxon>
        <taxon>Dikarya</taxon>
        <taxon>Basidiomycota</taxon>
        <taxon>Agaricomycotina</taxon>
        <taxon>Agaricomycetes</taxon>
        <taxon>Agaricomycetidae</taxon>
        <taxon>Agaricales</taxon>
        <taxon>Pluteineae</taxon>
        <taxon>Pluteaceae</taxon>
        <taxon>Pluteus</taxon>
    </lineage>
</organism>
<proteinExistence type="predicted"/>
<evidence type="ECO:0000313" key="1">
    <source>
        <dbReference type="EMBL" id="TFK75355.1"/>
    </source>
</evidence>
<dbReference type="EMBL" id="ML208263">
    <property type="protein sequence ID" value="TFK75355.1"/>
    <property type="molecule type" value="Genomic_DNA"/>
</dbReference>
<reference evidence="1 2" key="1">
    <citation type="journal article" date="2019" name="Nat. Ecol. Evol.">
        <title>Megaphylogeny resolves global patterns of mushroom evolution.</title>
        <authorList>
            <person name="Varga T."/>
            <person name="Krizsan K."/>
            <person name="Foldi C."/>
            <person name="Dima B."/>
            <person name="Sanchez-Garcia M."/>
            <person name="Sanchez-Ramirez S."/>
            <person name="Szollosi G.J."/>
            <person name="Szarkandi J.G."/>
            <person name="Papp V."/>
            <person name="Albert L."/>
            <person name="Andreopoulos W."/>
            <person name="Angelini C."/>
            <person name="Antonin V."/>
            <person name="Barry K.W."/>
            <person name="Bougher N.L."/>
            <person name="Buchanan P."/>
            <person name="Buyck B."/>
            <person name="Bense V."/>
            <person name="Catcheside P."/>
            <person name="Chovatia M."/>
            <person name="Cooper J."/>
            <person name="Damon W."/>
            <person name="Desjardin D."/>
            <person name="Finy P."/>
            <person name="Geml J."/>
            <person name="Haridas S."/>
            <person name="Hughes K."/>
            <person name="Justo A."/>
            <person name="Karasinski D."/>
            <person name="Kautmanova I."/>
            <person name="Kiss B."/>
            <person name="Kocsube S."/>
            <person name="Kotiranta H."/>
            <person name="LaButti K.M."/>
            <person name="Lechner B.E."/>
            <person name="Liimatainen K."/>
            <person name="Lipzen A."/>
            <person name="Lukacs Z."/>
            <person name="Mihaltcheva S."/>
            <person name="Morgado L.N."/>
            <person name="Niskanen T."/>
            <person name="Noordeloos M.E."/>
            <person name="Ohm R.A."/>
            <person name="Ortiz-Santana B."/>
            <person name="Ovrebo C."/>
            <person name="Racz N."/>
            <person name="Riley R."/>
            <person name="Savchenko A."/>
            <person name="Shiryaev A."/>
            <person name="Soop K."/>
            <person name="Spirin V."/>
            <person name="Szebenyi C."/>
            <person name="Tomsovsky M."/>
            <person name="Tulloss R.E."/>
            <person name="Uehling J."/>
            <person name="Grigoriev I.V."/>
            <person name="Vagvolgyi C."/>
            <person name="Papp T."/>
            <person name="Martin F.M."/>
            <person name="Miettinen O."/>
            <person name="Hibbett D.S."/>
            <person name="Nagy L.G."/>
        </authorList>
    </citation>
    <scope>NUCLEOTIDE SEQUENCE [LARGE SCALE GENOMIC DNA]</scope>
    <source>
        <strain evidence="1 2">NL-1719</strain>
    </source>
</reference>
<protein>
    <submittedName>
        <fullName evidence="1">Uncharacterized protein</fullName>
    </submittedName>
</protein>
<dbReference type="Proteomes" id="UP000308600">
    <property type="component" value="Unassembled WGS sequence"/>
</dbReference>